<accession>A0A6P7WX87</accession>
<evidence type="ECO:0000256" key="2">
    <source>
        <dbReference type="ARBA" id="ARBA00022734"/>
    </source>
</evidence>
<keyword evidence="5" id="KW-1133">Transmembrane helix</keyword>
<evidence type="ECO:0000256" key="1">
    <source>
        <dbReference type="ARBA" id="ARBA00004167"/>
    </source>
</evidence>
<keyword evidence="5" id="KW-0472">Membrane</keyword>
<dbReference type="OrthoDB" id="538816at2759"/>
<feature type="transmembrane region" description="Helical" evidence="5">
    <location>
        <begin position="31"/>
        <end position="53"/>
    </location>
</feature>
<dbReference type="InterPro" id="IPR033992">
    <property type="entry name" value="NKR-like_CTLD"/>
</dbReference>
<evidence type="ECO:0000313" key="7">
    <source>
        <dbReference type="Proteomes" id="UP000515156"/>
    </source>
</evidence>
<keyword evidence="3" id="KW-1015">Disulfide bond</keyword>
<dbReference type="InterPro" id="IPR001304">
    <property type="entry name" value="C-type_lectin-like"/>
</dbReference>
<dbReference type="InterPro" id="IPR016187">
    <property type="entry name" value="CTDL_fold"/>
</dbReference>
<dbReference type="GeneID" id="115457559"/>
<dbReference type="RefSeq" id="XP_030042875.1">
    <property type="nucleotide sequence ID" value="XM_030187015.1"/>
</dbReference>
<dbReference type="InParanoid" id="A0A6P7WX87"/>
<keyword evidence="5" id="KW-0812">Transmembrane</keyword>
<dbReference type="PROSITE" id="PS50041">
    <property type="entry name" value="C_TYPE_LECTIN_2"/>
    <property type="match status" value="1"/>
</dbReference>
<organism evidence="7 8">
    <name type="scientific">Microcaecilia unicolor</name>
    <dbReference type="NCBI Taxonomy" id="1415580"/>
    <lineage>
        <taxon>Eukaryota</taxon>
        <taxon>Metazoa</taxon>
        <taxon>Chordata</taxon>
        <taxon>Craniata</taxon>
        <taxon>Vertebrata</taxon>
        <taxon>Euteleostomi</taxon>
        <taxon>Amphibia</taxon>
        <taxon>Gymnophiona</taxon>
        <taxon>Siphonopidae</taxon>
        <taxon>Microcaecilia</taxon>
    </lineage>
</organism>
<sequence>MEDEDGYTSLSFKGRGKTAQKEPPRAEGWKIFSIILGVVLLLQAGAWIVLLILKIPVNCSGLIKTCQCSNLSHQEDQLLLEKIQDYLCGEVKEGSPCDFCPYSWLLSHARCYYFSEEERDWNYSLEYCKSRSSQLLTLYRDSEMELMDRKGDDFFWLGLQYNHSKGKWVWLSNSTVRKASIGMSTTDSMGSCGIYRSGKVHATQCHSFHRWICEKNAARFDTRGGNYRSLET</sequence>
<protein>
    <submittedName>
        <fullName evidence="8">C-type lectin domain family 1 member B-like</fullName>
    </submittedName>
</protein>
<proteinExistence type="predicted"/>
<dbReference type="AlphaFoldDB" id="A0A6P7WX87"/>
<feature type="region of interest" description="Disordered" evidence="4">
    <location>
        <begin position="1"/>
        <end position="21"/>
    </location>
</feature>
<dbReference type="SMART" id="SM00034">
    <property type="entry name" value="CLECT"/>
    <property type="match status" value="1"/>
</dbReference>
<dbReference type="SUPFAM" id="SSF56436">
    <property type="entry name" value="C-type lectin-like"/>
    <property type="match status" value="1"/>
</dbReference>
<keyword evidence="7" id="KW-1185">Reference proteome</keyword>
<dbReference type="Gene3D" id="3.10.100.10">
    <property type="entry name" value="Mannose-Binding Protein A, subunit A"/>
    <property type="match status" value="1"/>
</dbReference>
<dbReference type="GO" id="GO:0030246">
    <property type="term" value="F:carbohydrate binding"/>
    <property type="evidence" value="ECO:0007669"/>
    <property type="project" value="UniProtKB-KW"/>
</dbReference>
<evidence type="ECO:0000256" key="3">
    <source>
        <dbReference type="ARBA" id="ARBA00023157"/>
    </source>
</evidence>
<dbReference type="PANTHER" id="PTHR46746">
    <property type="entry name" value="KILLER CELL LECTIN-LIKE RECEPTOR SUBFAMILY F MEMBER 2"/>
    <property type="match status" value="1"/>
</dbReference>
<comment type="subcellular location">
    <subcellularLocation>
        <location evidence="1">Membrane</location>
        <topology evidence="1">Single-pass membrane protein</topology>
    </subcellularLocation>
</comment>
<dbReference type="KEGG" id="muo:115457559"/>
<keyword evidence="2" id="KW-0430">Lectin</keyword>
<dbReference type="CDD" id="cd03593">
    <property type="entry name" value="CLECT_NK_receptors_like"/>
    <property type="match status" value="1"/>
</dbReference>
<dbReference type="Proteomes" id="UP000515156">
    <property type="component" value="Chromosome 14"/>
</dbReference>
<evidence type="ECO:0000256" key="5">
    <source>
        <dbReference type="SAM" id="Phobius"/>
    </source>
</evidence>
<gene>
    <name evidence="8" type="primary">LOC115457559</name>
</gene>
<dbReference type="InterPro" id="IPR016186">
    <property type="entry name" value="C-type_lectin-like/link_sf"/>
</dbReference>
<name>A0A6P7WX87_9AMPH</name>
<evidence type="ECO:0000256" key="4">
    <source>
        <dbReference type="SAM" id="MobiDB-lite"/>
    </source>
</evidence>
<dbReference type="Pfam" id="PF00059">
    <property type="entry name" value="Lectin_C"/>
    <property type="match status" value="1"/>
</dbReference>
<dbReference type="GO" id="GO:0016020">
    <property type="term" value="C:membrane"/>
    <property type="evidence" value="ECO:0007669"/>
    <property type="project" value="UniProtKB-SubCell"/>
</dbReference>
<reference evidence="8" key="1">
    <citation type="submission" date="2025-08" db="UniProtKB">
        <authorList>
            <consortium name="RefSeq"/>
        </authorList>
    </citation>
    <scope>IDENTIFICATION</scope>
</reference>
<feature type="domain" description="C-type lectin" evidence="6">
    <location>
        <begin position="107"/>
        <end position="214"/>
    </location>
</feature>
<evidence type="ECO:0000313" key="8">
    <source>
        <dbReference type="RefSeq" id="XP_030042875.1"/>
    </source>
</evidence>
<evidence type="ECO:0000259" key="6">
    <source>
        <dbReference type="PROSITE" id="PS50041"/>
    </source>
</evidence>
<dbReference type="InterPro" id="IPR051379">
    <property type="entry name" value="C-type_Lectin_Receptor_IMM"/>
</dbReference>
<dbReference type="PANTHER" id="PTHR46746:SF9">
    <property type="entry name" value="CD209 ANTIGEN-LIKE PROTEIN C-LIKE"/>
    <property type="match status" value="1"/>
</dbReference>